<comment type="caution">
    <text evidence="6">The sequence shown here is derived from an EMBL/GenBank/DDBJ whole genome shotgun (WGS) entry which is preliminary data.</text>
</comment>
<dbReference type="PROSITE" id="PS51898">
    <property type="entry name" value="TYR_RECOMBINASE"/>
    <property type="match status" value="1"/>
</dbReference>
<evidence type="ECO:0000256" key="4">
    <source>
        <dbReference type="ARBA" id="ARBA00023172"/>
    </source>
</evidence>
<dbReference type="CDD" id="cd01184">
    <property type="entry name" value="INT_C_like_1"/>
    <property type="match status" value="1"/>
</dbReference>
<evidence type="ECO:0000256" key="3">
    <source>
        <dbReference type="ARBA" id="ARBA00023125"/>
    </source>
</evidence>
<gene>
    <name evidence="6" type="ORF">D9T17_18925</name>
</gene>
<dbReference type="GO" id="GO:0006310">
    <property type="term" value="P:DNA recombination"/>
    <property type="evidence" value="ECO:0007669"/>
    <property type="project" value="UniProtKB-KW"/>
</dbReference>
<dbReference type="InterPro" id="IPR011010">
    <property type="entry name" value="DNA_brk_join_enz"/>
</dbReference>
<feature type="domain" description="Tyr recombinase" evidence="5">
    <location>
        <begin position="183"/>
        <end position="397"/>
    </location>
</feature>
<comment type="similarity">
    <text evidence="1">Belongs to the 'phage' integrase family.</text>
</comment>
<dbReference type="Gene3D" id="1.10.443.10">
    <property type="entry name" value="Intergrase catalytic core"/>
    <property type="match status" value="1"/>
</dbReference>
<reference evidence="6 7" key="1">
    <citation type="submission" date="2018-10" db="EMBL/GenBank/DDBJ databases">
        <title>The genome of Lysobacter enzymogenes OH11.</title>
        <authorList>
            <person name="Liu F."/>
            <person name="Zhao Y."/>
            <person name="Qian G."/>
            <person name="Chen Y."/>
            <person name="Xu H."/>
        </authorList>
    </citation>
    <scope>NUCLEOTIDE SEQUENCE [LARGE SCALE GENOMIC DNA]</scope>
    <source>
        <strain evidence="6 7">OH11</strain>
    </source>
</reference>
<dbReference type="PANTHER" id="PTHR30349">
    <property type="entry name" value="PHAGE INTEGRASE-RELATED"/>
    <property type="match status" value="1"/>
</dbReference>
<proteinExistence type="inferred from homology"/>
<evidence type="ECO:0000259" key="5">
    <source>
        <dbReference type="PROSITE" id="PS51898"/>
    </source>
</evidence>
<keyword evidence="4" id="KW-0233">DNA recombination</keyword>
<evidence type="ECO:0000256" key="1">
    <source>
        <dbReference type="ARBA" id="ARBA00008857"/>
    </source>
</evidence>
<dbReference type="Gene3D" id="1.10.150.130">
    <property type="match status" value="1"/>
</dbReference>
<protein>
    <submittedName>
        <fullName evidence="6">Site-specific integrase</fullName>
    </submittedName>
</protein>
<dbReference type="SUPFAM" id="SSF56349">
    <property type="entry name" value="DNA breaking-rejoining enzymes"/>
    <property type="match status" value="1"/>
</dbReference>
<dbReference type="InterPro" id="IPR002104">
    <property type="entry name" value="Integrase_catalytic"/>
</dbReference>
<keyword evidence="3" id="KW-0238">DNA-binding</keyword>
<dbReference type="InterPro" id="IPR010998">
    <property type="entry name" value="Integrase_recombinase_N"/>
</dbReference>
<dbReference type="EMBL" id="RCTY01000045">
    <property type="protein sequence ID" value="ROU05482.1"/>
    <property type="molecule type" value="Genomic_DNA"/>
</dbReference>
<name>A0A3N2RDC4_LYSEN</name>
<sequence length="427" mass="48057">MRNISVYGDEGAIRLQEVLQFVLQSTKPARQSDTRYPAPLPLATPARLLSVEISDFLKDAQRRNLRSATIKAYARTLGLLQRVTGDIQASRVAHTHIHKLWDVLTWAPEDCSSNPVHANKSADQLIAEGKSGNRQRPAPLTLERHRRFLGAFFNQLKTAGAIAHSPMDAFKQAKPDLMAKSEHDKRPFTDEELKRIFAPETFPKWAKKYPHRWWAPMIGLHTGARVNEVAQLKTTDIIKKEGMWCMAIRKTADEGFYVDGRPASKQSLKNASSERTIPIPDALIKAGFLGFYMDVKEAGCAYLFPQLIPKVTDKGLVAGRHSQALMNQFGLYLRKLGIDDVAFHGFRHTLSTALGRLNVTPQNLALITGHTVRHAVPELQANYIHTSETEDLAKKKQVLELFKPDIELPSYKRGQFKDQLCIKPKQS</sequence>
<dbReference type="GO" id="GO:0015074">
    <property type="term" value="P:DNA integration"/>
    <property type="evidence" value="ECO:0007669"/>
    <property type="project" value="UniProtKB-KW"/>
</dbReference>
<dbReference type="Pfam" id="PF00589">
    <property type="entry name" value="Phage_integrase"/>
    <property type="match status" value="1"/>
</dbReference>
<dbReference type="GO" id="GO:0003677">
    <property type="term" value="F:DNA binding"/>
    <property type="evidence" value="ECO:0007669"/>
    <property type="project" value="UniProtKB-KW"/>
</dbReference>
<dbReference type="InterPro" id="IPR050090">
    <property type="entry name" value="Tyrosine_recombinase_XerCD"/>
</dbReference>
<dbReference type="AlphaFoldDB" id="A0A3N2RDC4"/>
<organism evidence="6 7">
    <name type="scientific">Lysobacter enzymogenes</name>
    <dbReference type="NCBI Taxonomy" id="69"/>
    <lineage>
        <taxon>Bacteria</taxon>
        <taxon>Pseudomonadati</taxon>
        <taxon>Pseudomonadota</taxon>
        <taxon>Gammaproteobacteria</taxon>
        <taxon>Lysobacterales</taxon>
        <taxon>Lysobacteraceae</taxon>
        <taxon>Lysobacter</taxon>
    </lineage>
</organism>
<keyword evidence="2" id="KW-0229">DNA integration</keyword>
<accession>A0A3N2RDC4</accession>
<evidence type="ECO:0000313" key="7">
    <source>
        <dbReference type="Proteomes" id="UP000275910"/>
    </source>
</evidence>
<dbReference type="PANTHER" id="PTHR30349:SF64">
    <property type="entry name" value="PROPHAGE INTEGRASE INTD-RELATED"/>
    <property type="match status" value="1"/>
</dbReference>
<dbReference type="Proteomes" id="UP000275910">
    <property type="component" value="Unassembled WGS sequence"/>
</dbReference>
<evidence type="ECO:0000256" key="2">
    <source>
        <dbReference type="ARBA" id="ARBA00022908"/>
    </source>
</evidence>
<evidence type="ECO:0000313" key="6">
    <source>
        <dbReference type="EMBL" id="ROU05482.1"/>
    </source>
</evidence>
<dbReference type="InterPro" id="IPR013762">
    <property type="entry name" value="Integrase-like_cat_sf"/>
</dbReference>